<organism evidence="1">
    <name type="scientific">uncultured Caudovirales phage</name>
    <dbReference type="NCBI Taxonomy" id="2100421"/>
    <lineage>
        <taxon>Viruses</taxon>
        <taxon>Duplodnaviria</taxon>
        <taxon>Heunggongvirae</taxon>
        <taxon>Uroviricota</taxon>
        <taxon>Caudoviricetes</taxon>
        <taxon>Peduoviridae</taxon>
        <taxon>Maltschvirus</taxon>
        <taxon>Maltschvirus maltsch</taxon>
    </lineage>
</organism>
<protein>
    <submittedName>
        <fullName evidence="1">Uncharacterized protein</fullName>
    </submittedName>
</protein>
<gene>
    <name evidence="1" type="ORF">UFOVP711_62</name>
</gene>
<proteinExistence type="predicted"/>
<sequence>MAECGSTGKYNRGCRCGLCVEANTKAMRRHRDTEMGRIKQRQRSRRDSRVRQLCMGYVRDMHPEVYQKFIELAIDKENDNA</sequence>
<dbReference type="EMBL" id="LR796677">
    <property type="protein sequence ID" value="CAB4159190.1"/>
    <property type="molecule type" value="Genomic_DNA"/>
</dbReference>
<evidence type="ECO:0000313" key="1">
    <source>
        <dbReference type="EMBL" id="CAB4159190.1"/>
    </source>
</evidence>
<name>A0A6J5NHF9_9CAUD</name>
<accession>A0A6J5NHF9</accession>
<reference evidence="1" key="1">
    <citation type="submission" date="2020-04" db="EMBL/GenBank/DDBJ databases">
        <authorList>
            <person name="Chiriac C."/>
            <person name="Salcher M."/>
            <person name="Ghai R."/>
            <person name="Kavagutti S V."/>
        </authorList>
    </citation>
    <scope>NUCLEOTIDE SEQUENCE</scope>
</reference>